<dbReference type="AlphaFoldDB" id="A0A382B4T1"/>
<dbReference type="EMBL" id="UINC01028232">
    <property type="protein sequence ID" value="SVB08850.1"/>
    <property type="molecule type" value="Genomic_DNA"/>
</dbReference>
<protein>
    <submittedName>
        <fullName evidence="1">Uncharacterized protein</fullName>
    </submittedName>
</protein>
<reference evidence="1" key="1">
    <citation type="submission" date="2018-05" db="EMBL/GenBank/DDBJ databases">
        <authorList>
            <person name="Lanie J.A."/>
            <person name="Ng W.-L."/>
            <person name="Kazmierczak K.M."/>
            <person name="Andrzejewski T.M."/>
            <person name="Davidsen T.M."/>
            <person name="Wayne K.J."/>
            <person name="Tettelin H."/>
            <person name="Glass J.I."/>
            <person name="Rusch D."/>
            <person name="Podicherti R."/>
            <person name="Tsui H.-C.T."/>
            <person name="Winkler M.E."/>
        </authorList>
    </citation>
    <scope>NUCLEOTIDE SEQUENCE</scope>
</reference>
<accession>A0A382B4T1</accession>
<sequence length="49" mass="5586">VGAEDSNLSIFKTQPQVSASQQYGFHYRLVFLLVTNLNSCHIWFFNHGA</sequence>
<gene>
    <name evidence="1" type="ORF">METZ01_LOCUS161704</name>
</gene>
<organism evidence="1">
    <name type="scientific">marine metagenome</name>
    <dbReference type="NCBI Taxonomy" id="408172"/>
    <lineage>
        <taxon>unclassified sequences</taxon>
        <taxon>metagenomes</taxon>
        <taxon>ecological metagenomes</taxon>
    </lineage>
</organism>
<proteinExistence type="predicted"/>
<feature type="non-terminal residue" evidence="1">
    <location>
        <position position="1"/>
    </location>
</feature>
<name>A0A382B4T1_9ZZZZ</name>
<evidence type="ECO:0000313" key="1">
    <source>
        <dbReference type="EMBL" id="SVB08850.1"/>
    </source>
</evidence>